<evidence type="ECO:0000256" key="7">
    <source>
        <dbReference type="ARBA" id="ARBA00022982"/>
    </source>
</evidence>
<dbReference type="PANTHER" id="PTHR11961">
    <property type="entry name" value="CYTOCHROME C"/>
    <property type="match status" value="1"/>
</dbReference>
<evidence type="ECO:0000259" key="12">
    <source>
        <dbReference type="PROSITE" id="PS51007"/>
    </source>
</evidence>
<dbReference type="PRINTS" id="PR00604">
    <property type="entry name" value="CYTCHRMECIAB"/>
</dbReference>
<dbReference type="InterPro" id="IPR002327">
    <property type="entry name" value="Cyt_c_1A/1B"/>
</dbReference>
<dbReference type="Proteomes" id="UP000467322">
    <property type="component" value="Unassembled WGS sequence"/>
</dbReference>
<protein>
    <submittedName>
        <fullName evidence="13">C-type cytochrome</fullName>
    </submittedName>
</protein>
<evidence type="ECO:0000256" key="11">
    <source>
        <dbReference type="PROSITE-ProRule" id="PRU00433"/>
    </source>
</evidence>
<evidence type="ECO:0000256" key="2">
    <source>
        <dbReference type="ARBA" id="ARBA00022448"/>
    </source>
</evidence>
<keyword evidence="10" id="KW-0472">Membrane</keyword>
<keyword evidence="2" id="KW-0813">Transport</keyword>
<dbReference type="GO" id="GO:0009055">
    <property type="term" value="F:electron transfer activity"/>
    <property type="evidence" value="ECO:0007669"/>
    <property type="project" value="InterPro"/>
</dbReference>
<reference evidence="13 14" key="1">
    <citation type="submission" date="2019-12" db="EMBL/GenBank/DDBJ databases">
        <title>Maritimibacter sp. nov. sp. isolated from sea sand.</title>
        <authorList>
            <person name="Kim J."/>
            <person name="Jeong S.E."/>
            <person name="Jung H.S."/>
            <person name="Jeon C.O."/>
        </authorList>
    </citation>
    <scope>NUCLEOTIDE SEQUENCE [LARGE SCALE GENOMIC DNA]</scope>
    <source>
        <strain evidence="13 14">DP07</strain>
    </source>
</reference>
<dbReference type="GO" id="GO:0020037">
    <property type="term" value="F:heme binding"/>
    <property type="evidence" value="ECO:0007669"/>
    <property type="project" value="InterPro"/>
</dbReference>
<keyword evidence="3" id="KW-1003">Cell membrane</keyword>
<keyword evidence="7" id="KW-0249">Electron transport</keyword>
<feature type="domain" description="Cytochrome c" evidence="12">
    <location>
        <begin position="85"/>
        <end position="183"/>
    </location>
</feature>
<keyword evidence="8" id="KW-1133">Transmembrane helix</keyword>
<evidence type="ECO:0000256" key="9">
    <source>
        <dbReference type="ARBA" id="ARBA00023004"/>
    </source>
</evidence>
<evidence type="ECO:0000256" key="5">
    <source>
        <dbReference type="ARBA" id="ARBA00022692"/>
    </source>
</evidence>
<keyword evidence="4 11" id="KW-0349">Heme</keyword>
<dbReference type="FunFam" id="1.10.760.10:FF:000026">
    <property type="entry name" value="Cytochrome C, membrane-bound"/>
    <property type="match status" value="1"/>
</dbReference>
<evidence type="ECO:0000256" key="1">
    <source>
        <dbReference type="ARBA" id="ARBA00004162"/>
    </source>
</evidence>
<dbReference type="InterPro" id="IPR009056">
    <property type="entry name" value="Cyt_c-like_dom"/>
</dbReference>
<evidence type="ECO:0000313" key="14">
    <source>
        <dbReference type="Proteomes" id="UP000467322"/>
    </source>
</evidence>
<comment type="subcellular location">
    <subcellularLocation>
        <location evidence="1">Cell membrane</location>
        <topology evidence="1">Single-pass membrane protein</topology>
    </subcellularLocation>
</comment>
<keyword evidence="9 11" id="KW-0408">Iron</keyword>
<evidence type="ECO:0000256" key="6">
    <source>
        <dbReference type="ARBA" id="ARBA00022723"/>
    </source>
</evidence>
<dbReference type="GO" id="GO:0046872">
    <property type="term" value="F:metal ion binding"/>
    <property type="evidence" value="ECO:0007669"/>
    <property type="project" value="UniProtKB-KW"/>
</dbReference>
<keyword evidence="5" id="KW-0812">Transmembrane</keyword>
<evidence type="ECO:0000256" key="3">
    <source>
        <dbReference type="ARBA" id="ARBA00022475"/>
    </source>
</evidence>
<keyword evidence="14" id="KW-1185">Reference proteome</keyword>
<comment type="caution">
    <text evidence="13">The sequence shown here is derived from an EMBL/GenBank/DDBJ whole genome shotgun (WGS) entry which is preliminary data.</text>
</comment>
<dbReference type="GO" id="GO:0005886">
    <property type="term" value="C:plasma membrane"/>
    <property type="evidence" value="ECO:0007669"/>
    <property type="project" value="UniProtKB-SubCell"/>
</dbReference>
<evidence type="ECO:0000256" key="10">
    <source>
        <dbReference type="ARBA" id="ARBA00023136"/>
    </source>
</evidence>
<dbReference type="InterPro" id="IPR036909">
    <property type="entry name" value="Cyt_c-like_dom_sf"/>
</dbReference>
<organism evidence="13 14">
    <name type="scientific">Maritimibacter harenae</name>
    <dbReference type="NCBI Taxonomy" id="2606218"/>
    <lineage>
        <taxon>Bacteria</taxon>
        <taxon>Pseudomonadati</taxon>
        <taxon>Pseudomonadota</taxon>
        <taxon>Alphaproteobacteria</taxon>
        <taxon>Rhodobacterales</taxon>
        <taxon>Roseobacteraceae</taxon>
        <taxon>Maritimibacter</taxon>
    </lineage>
</organism>
<dbReference type="SUPFAM" id="SSF46626">
    <property type="entry name" value="Cytochrome c"/>
    <property type="match status" value="1"/>
</dbReference>
<dbReference type="AlphaFoldDB" id="A0A845M2M3"/>
<evidence type="ECO:0000256" key="8">
    <source>
        <dbReference type="ARBA" id="ARBA00022989"/>
    </source>
</evidence>
<dbReference type="EMBL" id="WTUX01000012">
    <property type="protein sequence ID" value="MZR13472.1"/>
    <property type="molecule type" value="Genomic_DNA"/>
</dbReference>
<name>A0A845M2M3_9RHOB</name>
<dbReference type="Gene3D" id="1.10.760.10">
    <property type="entry name" value="Cytochrome c-like domain"/>
    <property type="match status" value="1"/>
</dbReference>
<dbReference type="Pfam" id="PF00034">
    <property type="entry name" value="Cytochrom_C"/>
    <property type="match status" value="1"/>
</dbReference>
<evidence type="ECO:0000256" key="4">
    <source>
        <dbReference type="ARBA" id="ARBA00022617"/>
    </source>
</evidence>
<evidence type="ECO:0000313" key="13">
    <source>
        <dbReference type="EMBL" id="MZR13472.1"/>
    </source>
</evidence>
<keyword evidence="6 11" id="KW-0479">Metal-binding</keyword>
<sequence length="185" mass="19835">MERDMFDTMTFTKAGAAVCAALLIFLFANWGAEALYVTETEAHGEGHGEEAGHDKGYVIASLEEGNEEPEEEVEQASFEEVYASADAGAGERVYNKCRSCHKLDGSNGTGPHLDGVVGREVAAVDGFAYSDAMASHGGDWTPEELSHFLEDPRGYIPGTKMSFSGLDDIEDRANIIAYLAEQTGG</sequence>
<proteinExistence type="predicted"/>
<dbReference type="PROSITE" id="PS51007">
    <property type="entry name" value="CYTC"/>
    <property type="match status" value="1"/>
</dbReference>
<accession>A0A845M2M3</accession>
<gene>
    <name evidence="13" type="ORF">GQE99_10645</name>
</gene>